<organism evidence="1 2">
    <name type="scientific">Eiseniibacteriota bacterium</name>
    <dbReference type="NCBI Taxonomy" id="2212470"/>
    <lineage>
        <taxon>Bacteria</taxon>
        <taxon>Candidatus Eiseniibacteriota</taxon>
    </lineage>
</organism>
<evidence type="ECO:0000313" key="1">
    <source>
        <dbReference type="EMBL" id="TMQ69116.1"/>
    </source>
</evidence>
<sequence length="173" mass="18920">MDHYIPKRRIPVTLWSSDLAGLAGSIFLDLDAAGNQHQTLLEKLNESAAFLPVAVGPEGRIHLVNKRRITRVTAGRQVVQSDIFARGFKPWREEPAELLLSDGTMLAGRVWMPLERESQRISDFVNEGGAFLALLTSLAVHLVNVRAIASLQVSEVVGASLARSSWDGVATTH</sequence>
<comment type="caution">
    <text evidence="1">The sequence shown here is derived from an EMBL/GenBank/DDBJ whole genome shotgun (WGS) entry which is preliminary data.</text>
</comment>
<accession>A0A538TZN5</accession>
<reference evidence="1 2" key="1">
    <citation type="journal article" date="2019" name="Nat. Microbiol.">
        <title>Mediterranean grassland soil C-N compound turnover is dependent on rainfall and depth, and is mediated by genomically divergent microorganisms.</title>
        <authorList>
            <person name="Diamond S."/>
            <person name="Andeer P.F."/>
            <person name="Li Z."/>
            <person name="Crits-Christoph A."/>
            <person name="Burstein D."/>
            <person name="Anantharaman K."/>
            <person name="Lane K.R."/>
            <person name="Thomas B.C."/>
            <person name="Pan C."/>
            <person name="Northen T.R."/>
            <person name="Banfield J.F."/>
        </authorList>
    </citation>
    <scope>NUCLEOTIDE SEQUENCE [LARGE SCALE GENOMIC DNA]</scope>
    <source>
        <strain evidence="1">WS_10</strain>
    </source>
</reference>
<dbReference type="Proteomes" id="UP000319836">
    <property type="component" value="Unassembled WGS sequence"/>
</dbReference>
<evidence type="ECO:0000313" key="2">
    <source>
        <dbReference type="Proteomes" id="UP000319836"/>
    </source>
</evidence>
<dbReference type="EMBL" id="VBPA01000338">
    <property type="protein sequence ID" value="TMQ69116.1"/>
    <property type="molecule type" value="Genomic_DNA"/>
</dbReference>
<gene>
    <name evidence="1" type="ORF">E6K80_12750</name>
</gene>
<name>A0A538TZN5_UNCEI</name>
<dbReference type="AlphaFoldDB" id="A0A538TZN5"/>
<proteinExistence type="predicted"/>
<protein>
    <submittedName>
        <fullName evidence="1">Uncharacterized protein</fullName>
    </submittedName>
</protein>